<proteinExistence type="predicted"/>
<feature type="region of interest" description="Disordered" evidence="1">
    <location>
        <begin position="174"/>
        <end position="197"/>
    </location>
</feature>
<evidence type="ECO:0000313" key="2">
    <source>
        <dbReference type="EMBL" id="ORZ30831.1"/>
    </source>
</evidence>
<gene>
    <name evidence="2" type="ORF">BCR44DRAFT_1503429</name>
</gene>
<dbReference type="AlphaFoldDB" id="A0A1Y2HA77"/>
<evidence type="ECO:0000313" key="3">
    <source>
        <dbReference type="Proteomes" id="UP000193411"/>
    </source>
</evidence>
<sequence length="239" mass="25004">MSTSTLLNDPRSWLLSGAHATLADALSALQPELAAAAQDLPSLNHTAFASLPALSGTLVTFTAMVQDTSLAPQITHCYGDRQPVYLVSVPDEASPVPADRVMPGAIKTKYPLPGVGHQACVAKYYPANTRLSDAPAAAAASRVGGSTESAAAIDLPALGSVVTVTGILEWNGNAQDDQDEQHNVPTIHSPDRDLDRVPRLGHGLPRCSRSATSLSLTQSTLSTLTFAPRAIHLMPTPTQ</sequence>
<organism evidence="2 3">
    <name type="scientific">Catenaria anguillulae PL171</name>
    <dbReference type="NCBI Taxonomy" id="765915"/>
    <lineage>
        <taxon>Eukaryota</taxon>
        <taxon>Fungi</taxon>
        <taxon>Fungi incertae sedis</taxon>
        <taxon>Blastocladiomycota</taxon>
        <taxon>Blastocladiomycetes</taxon>
        <taxon>Blastocladiales</taxon>
        <taxon>Catenariaceae</taxon>
        <taxon>Catenaria</taxon>
    </lineage>
</organism>
<dbReference type="Proteomes" id="UP000193411">
    <property type="component" value="Unassembled WGS sequence"/>
</dbReference>
<keyword evidence="3" id="KW-1185">Reference proteome</keyword>
<reference evidence="2 3" key="1">
    <citation type="submission" date="2016-07" db="EMBL/GenBank/DDBJ databases">
        <title>Pervasive Adenine N6-methylation of Active Genes in Fungi.</title>
        <authorList>
            <consortium name="DOE Joint Genome Institute"/>
            <person name="Mondo S.J."/>
            <person name="Dannebaum R.O."/>
            <person name="Kuo R.C."/>
            <person name="Labutti K."/>
            <person name="Haridas S."/>
            <person name="Kuo A."/>
            <person name="Salamov A."/>
            <person name="Ahrendt S.R."/>
            <person name="Lipzen A."/>
            <person name="Sullivan W."/>
            <person name="Andreopoulos W.B."/>
            <person name="Clum A."/>
            <person name="Lindquist E."/>
            <person name="Daum C."/>
            <person name="Ramamoorthy G.K."/>
            <person name="Gryganskyi A."/>
            <person name="Culley D."/>
            <person name="Magnuson J.K."/>
            <person name="James T.Y."/>
            <person name="O'Malley M.A."/>
            <person name="Stajich J.E."/>
            <person name="Spatafora J.W."/>
            <person name="Visel A."/>
            <person name="Grigoriev I.V."/>
        </authorList>
    </citation>
    <scope>NUCLEOTIDE SEQUENCE [LARGE SCALE GENOMIC DNA]</scope>
    <source>
        <strain evidence="2 3">PL171</strain>
    </source>
</reference>
<dbReference type="OrthoDB" id="329666at2759"/>
<protein>
    <submittedName>
        <fullName evidence="2">Uncharacterized protein</fullName>
    </submittedName>
</protein>
<dbReference type="EMBL" id="MCFL01000074">
    <property type="protein sequence ID" value="ORZ30831.1"/>
    <property type="molecule type" value="Genomic_DNA"/>
</dbReference>
<evidence type="ECO:0000256" key="1">
    <source>
        <dbReference type="SAM" id="MobiDB-lite"/>
    </source>
</evidence>
<accession>A0A1Y2HA77</accession>
<name>A0A1Y2HA77_9FUNG</name>
<comment type="caution">
    <text evidence="2">The sequence shown here is derived from an EMBL/GenBank/DDBJ whole genome shotgun (WGS) entry which is preliminary data.</text>
</comment>